<reference evidence="1 2" key="1">
    <citation type="submission" date="2018-06" db="EMBL/GenBank/DDBJ databases">
        <authorList>
            <consortium name="Pathogen Informatics"/>
            <person name="Doyle S."/>
        </authorList>
    </citation>
    <scope>NUCLEOTIDE SEQUENCE [LARGE SCALE GENOMIC DNA]</scope>
    <source>
        <strain evidence="1 2">NCTC10038</strain>
    </source>
</reference>
<evidence type="ECO:0000313" key="2">
    <source>
        <dbReference type="Proteomes" id="UP000248640"/>
    </source>
</evidence>
<sequence length="92" mass="10034">MPVTRNTPYQRITPAGEDHLCLTRLLRLHKKRPERGVHLLLLLPIGDTSTTIKTPVNGFLDSHALSIIGVILEDGLSFGGVNSNKKLDLPAA</sequence>
<dbReference type="Proteomes" id="UP000248640">
    <property type="component" value="Chromosome 1"/>
</dbReference>
<protein>
    <submittedName>
        <fullName evidence="1">Uncharacterized protein</fullName>
    </submittedName>
</protein>
<dbReference type="AlphaFoldDB" id="A0A8B4IBM5"/>
<gene>
    <name evidence="1" type="ORF">NCTC10038_03694</name>
</gene>
<proteinExistence type="predicted"/>
<name>A0A8B4IBM5_PSEFL</name>
<evidence type="ECO:0000313" key="1">
    <source>
        <dbReference type="EMBL" id="SQF92263.1"/>
    </source>
</evidence>
<organism evidence="1 2">
    <name type="scientific">Pseudomonas fluorescens</name>
    <dbReference type="NCBI Taxonomy" id="294"/>
    <lineage>
        <taxon>Bacteria</taxon>
        <taxon>Pseudomonadati</taxon>
        <taxon>Pseudomonadota</taxon>
        <taxon>Gammaproteobacteria</taxon>
        <taxon>Pseudomonadales</taxon>
        <taxon>Pseudomonadaceae</taxon>
        <taxon>Pseudomonas</taxon>
    </lineage>
</organism>
<accession>A0A8B4IBM5</accession>
<dbReference type="EMBL" id="LS483372">
    <property type="protein sequence ID" value="SQF92263.1"/>
    <property type="molecule type" value="Genomic_DNA"/>
</dbReference>